<name>A0A699HPK4_TANCI</name>
<dbReference type="EMBL" id="BKCJ010188271">
    <property type="protein sequence ID" value="GEY55232.1"/>
    <property type="molecule type" value="Genomic_DNA"/>
</dbReference>
<evidence type="ECO:0000313" key="1">
    <source>
        <dbReference type="EMBL" id="GEY55232.1"/>
    </source>
</evidence>
<protein>
    <submittedName>
        <fullName evidence="1">Uncharacterized protein</fullName>
    </submittedName>
</protein>
<sequence>MSTPIFSKTHNLIAYTEKPTKSKGFAQIIDFLNGSSVKYALTASLIIYTSCIKQFLISAKVKTVNDEVRIQALVDGKRVNIKESSIKCTLRLDDAKGTSCLTNIKIFKGLAKMRFVQLIINHQLGDMAYHKEIFDTPSFTKKVFANMKRVAKQNLPSPFNDPLPSGEDSLKLKELIDLCTNLSNKVLKLESEVIDIKSTYQERIKKLKGRVERELHAPKRNLRLIDEHFESESVDVSTVSSSDGKTIKTVDVKGMVSKEEPKPVKKNSFSLPIIEDWVSKSEEEDEPKFQKQVNTAKGKVVVNDVKGNGFNAVKASAFSNGLGLEKSLTLQLKIGTSSRRSLGEEDASKQGRILK</sequence>
<gene>
    <name evidence="1" type="ORF">Tci_427206</name>
</gene>
<dbReference type="AlphaFoldDB" id="A0A699HPK4"/>
<organism evidence="1">
    <name type="scientific">Tanacetum cinerariifolium</name>
    <name type="common">Dalmatian daisy</name>
    <name type="synonym">Chrysanthemum cinerariifolium</name>
    <dbReference type="NCBI Taxonomy" id="118510"/>
    <lineage>
        <taxon>Eukaryota</taxon>
        <taxon>Viridiplantae</taxon>
        <taxon>Streptophyta</taxon>
        <taxon>Embryophyta</taxon>
        <taxon>Tracheophyta</taxon>
        <taxon>Spermatophyta</taxon>
        <taxon>Magnoliopsida</taxon>
        <taxon>eudicotyledons</taxon>
        <taxon>Gunneridae</taxon>
        <taxon>Pentapetalae</taxon>
        <taxon>asterids</taxon>
        <taxon>campanulids</taxon>
        <taxon>Asterales</taxon>
        <taxon>Asteraceae</taxon>
        <taxon>Asteroideae</taxon>
        <taxon>Anthemideae</taxon>
        <taxon>Anthemidinae</taxon>
        <taxon>Tanacetum</taxon>
    </lineage>
</organism>
<proteinExistence type="predicted"/>
<comment type="caution">
    <text evidence="1">The sequence shown here is derived from an EMBL/GenBank/DDBJ whole genome shotgun (WGS) entry which is preliminary data.</text>
</comment>
<reference evidence="1" key="1">
    <citation type="journal article" date="2019" name="Sci. Rep.">
        <title>Draft genome of Tanacetum cinerariifolium, the natural source of mosquito coil.</title>
        <authorList>
            <person name="Yamashiro T."/>
            <person name="Shiraishi A."/>
            <person name="Satake H."/>
            <person name="Nakayama K."/>
        </authorList>
    </citation>
    <scope>NUCLEOTIDE SEQUENCE</scope>
</reference>
<accession>A0A699HPK4</accession>